<keyword evidence="1" id="KW-0812">Transmembrane</keyword>
<dbReference type="EMBL" id="FNUS01000001">
    <property type="protein sequence ID" value="SEF50700.1"/>
    <property type="molecule type" value="Genomic_DNA"/>
</dbReference>
<proteinExistence type="predicted"/>
<protein>
    <submittedName>
        <fullName evidence="2">Uncharacterized protein</fullName>
    </submittedName>
</protein>
<keyword evidence="3" id="KW-1185">Reference proteome</keyword>
<gene>
    <name evidence="2" type="ORF">SAMN05421847_0169</name>
</gene>
<dbReference type="AlphaFoldDB" id="A0A1H5SJS3"/>
<sequence>MTIFLIFCLFYFFLPNFNADLKDLNQENKILSSTKILTEENHSLSLPQKYITTLHLIMIDGTDLKINDEYEKFWAELQDKNLIGKNVKYYTGIHQTIDSNPTQLEVNNKIIWTEKDSLKWVYIFFLLTLCGTVYSGIDLFKYLKTKYKQTYQ</sequence>
<reference evidence="3" key="1">
    <citation type="submission" date="2016-10" db="EMBL/GenBank/DDBJ databases">
        <authorList>
            <person name="Varghese N."/>
            <person name="Submissions S."/>
        </authorList>
    </citation>
    <scope>NUCLEOTIDE SEQUENCE [LARGE SCALE GENOMIC DNA]</scope>
    <source>
        <strain evidence="3">DSM 21580</strain>
    </source>
</reference>
<organism evidence="2 3">
    <name type="scientific">Halpernia humi</name>
    <dbReference type="NCBI Taxonomy" id="493375"/>
    <lineage>
        <taxon>Bacteria</taxon>
        <taxon>Pseudomonadati</taxon>
        <taxon>Bacteroidota</taxon>
        <taxon>Flavobacteriia</taxon>
        <taxon>Flavobacteriales</taxon>
        <taxon>Weeksellaceae</taxon>
        <taxon>Chryseobacterium group</taxon>
        <taxon>Halpernia</taxon>
    </lineage>
</organism>
<evidence type="ECO:0000313" key="3">
    <source>
        <dbReference type="Proteomes" id="UP000236738"/>
    </source>
</evidence>
<evidence type="ECO:0000313" key="2">
    <source>
        <dbReference type="EMBL" id="SEF50700.1"/>
    </source>
</evidence>
<keyword evidence="1" id="KW-1133">Transmembrane helix</keyword>
<dbReference type="RefSeq" id="WP_103912228.1">
    <property type="nucleotide sequence ID" value="NZ_FNUS01000001.1"/>
</dbReference>
<accession>A0A1H5SJS3</accession>
<evidence type="ECO:0000256" key="1">
    <source>
        <dbReference type="SAM" id="Phobius"/>
    </source>
</evidence>
<feature type="transmembrane region" description="Helical" evidence="1">
    <location>
        <begin position="120"/>
        <end position="140"/>
    </location>
</feature>
<name>A0A1H5SJS3_9FLAO</name>
<keyword evidence="1" id="KW-0472">Membrane</keyword>
<dbReference type="Proteomes" id="UP000236738">
    <property type="component" value="Unassembled WGS sequence"/>
</dbReference>